<organism evidence="2">
    <name type="scientific">viral metagenome</name>
    <dbReference type="NCBI Taxonomy" id="1070528"/>
    <lineage>
        <taxon>unclassified sequences</taxon>
        <taxon>metagenomes</taxon>
        <taxon>organismal metagenomes</taxon>
    </lineage>
</organism>
<accession>A0A6C0L376</accession>
<keyword evidence="1" id="KW-0472">Membrane</keyword>
<dbReference type="AlphaFoldDB" id="A0A6C0L376"/>
<sequence>MDKKTNSLLFAILVTILIMVFFYWPYLFQVKEDYRGYSLQANIGIGVAVFLVIVIIAVHFI</sequence>
<reference evidence="2" key="1">
    <citation type="journal article" date="2020" name="Nature">
        <title>Giant virus diversity and host interactions through global metagenomics.</title>
        <authorList>
            <person name="Schulz F."/>
            <person name="Roux S."/>
            <person name="Paez-Espino D."/>
            <person name="Jungbluth S."/>
            <person name="Walsh D.A."/>
            <person name="Denef V.J."/>
            <person name="McMahon K.D."/>
            <person name="Konstantinidis K.T."/>
            <person name="Eloe-Fadrosh E.A."/>
            <person name="Kyrpides N.C."/>
            <person name="Woyke T."/>
        </authorList>
    </citation>
    <scope>NUCLEOTIDE SEQUENCE</scope>
    <source>
        <strain evidence="2">GVMAG-S-ERX555907-63</strain>
    </source>
</reference>
<evidence type="ECO:0000313" key="2">
    <source>
        <dbReference type="EMBL" id="QHU22928.1"/>
    </source>
</evidence>
<feature type="transmembrane region" description="Helical" evidence="1">
    <location>
        <begin position="7"/>
        <end position="27"/>
    </location>
</feature>
<dbReference type="EMBL" id="MN741019">
    <property type="protein sequence ID" value="QHU22928.1"/>
    <property type="molecule type" value="Genomic_DNA"/>
</dbReference>
<keyword evidence="1" id="KW-1133">Transmembrane helix</keyword>
<protein>
    <submittedName>
        <fullName evidence="2">Uncharacterized protein</fullName>
    </submittedName>
</protein>
<feature type="transmembrane region" description="Helical" evidence="1">
    <location>
        <begin position="39"/>
        <end position="60"/>
    </location>
</feature>
<proteinExistence type="predicted"/>
<keyword evidence="1" id="KW-0812">Transmembrane</keyword>
<evidence type="ECO:0000256" key="1">
    <source>
        <dbReference type="SAM" id="Phobius"/>
    </source>
</evidence>
<name>A0A6C0L376_9ZZZZ</name>